<sequence>MLHEAGAPDSYVNGGGDIRLGGAAAPGLPHGIGITGPVRRGRLLTVVSGRDFAVATSGTGERGAHILDPRSGVPARGLLSVTVVGPSLTWAGTYATAAIAMGERAKDWIASVDGYELLIADHDAMVWSSDGFARWCEPAGGGPRP</sequence>
<protein>
    <recommendedName>
        <fullName evidence="3">FAD:protein FMN transferase</fullName>
        <ecNumber evidence="2">2.7.1.180</ecNumber>
    </recommendedName>
    <alternativeName>
        <fullName evidence="9">Flavin transferase</fullName>
    </alternativeName>
</protein>
<evidence type="ECO:0000256" key="2">
    <source>
        <dbReference type="ARBA" id="ARBA00011955"/>
    </source>
</evidence>
<evidence type="ECO:0000256" key="10">
    <source>
        <dbReference type="ARBA" id="ARBA00048540"/>
    </source>
</evidence>
<dbReference type="Pfam" id="PF02424">
    <property type="entry name" value="ApbE"/>
    <property type="match status" value="1"/>
</dbReference>
<proteinExistence type="predicted"/>
<dbReference type="EMBL" id="BAAAYL010000001">
    <property type="protein sequence ID" value="GAA3369369.1"/>
    <property type="molecule type" value="Genomic_DNA"/>
</dbReference>
<accession>A0ABP6S6S0</accession>
<dbReference type="InterPro" id="IPR003374">
    <property type="entry name" value="ApbE-like_sf"/>
</dbReference>
<dbReference type="PANTHER" id="PTHR30040">
    <property type="entry name" value="THIAMINE BIOSYNTHESIS LIPOPROTEIN APBE"/>
    <property type="match status" value="1"/>
</dbReference>
<evidence type="ECO:0000256" key="8">
    <source>
        <dbReference type="ARBA" id="ARBA00022842"/>
    </source>
</evidence>
<keyword evidence="12" id="KW-1185">Reference proteome</keyword>
<dbReference type="EC" id="2.7.1.180" evidence="2"/>
<organism evidence="11 12">
    <name type="scientific">Streptomyces sannanensis</name>
    <dbReference type="NCBI Taxonomy" id="285536"/>
    <lineage>
        <taxon>Bacteria</taxon>
        <taxon>Bacillati</taxon>
        <taxon>Actinomycetota</taxon>
        <taxon>Actinomycetes</taxon>
        <taxon>Kitasatosporales</taxon>
        <taxon>Streptomycetaceae</taxon>
        <taxon>Streptomyces</taxon>
    </lineage>
</organism>
<dbReference type="SUPFAM" id="SSF143631">
    <property type="entry name" value="ApbE-like"/>
    <property type="match status" value="1"/>
</dbReference>
<evidence type="ECO:0000256" key="9">
    <source>
        <dbReference type="ARBA" id="ARBA00031306"/>
    </source>
</evidence>
<evidence type="ECO:0000256" key="1">
    <source>
        <dbReference type="ARBA" id="ARBA00001946"/>
    </source>
</evidence>
<reference evidence="12" key="1">
    <citation type="journal article" date="2019" name="Int. J. Syst. Evol. Microbiol.">
        <title>The Global Catalogue of Microorganisms (GCM) 10K type strain sequencing project: providing services to taxonomists for standard genome sequencing and annotation.</title>
        <authorList>
            <consortium name="The Broad Institute Genomics Platform"/>
            <consortium name="The Broad Institute Genome Sequencing Center for Infectious Disease"/>
            <person name="Wu L."/>
            <person name="Ma J."/>
        </authorList>
    </citation>
    <scope>NUCLEOTIDE SEQUENCE [LARGE SCALE GENOMIC DNA]</scope>
    <source>
        <strain evidence="12">JCM 9651</strain>
    </source>
</reference>
<keyword evidence="5" id="KW-0808">Transferase</keyword>
<evidence type="ECO:0000256" key="4">
    <source>
        <dbReference type="ARBA" id="ARBA00022630"/>
    </source>
</evidence>
<dbReference type="Proteomes" id="UP001499990">
    <property type="component" value="Unassembled WGS sequence"/>
</dbReference>
<evidence type="ECO:0000256" key="7">
    <source>
        <dbReference type="ARBA" id="ARBA00022827"/>
    </source>
</evidence>
<evidence type="ECO:0000256" key="6">
    <source>
        <dbReference type="ARBA" id="ARBA00022723"/>
    </source>
</evidence>
<evidence type="ECO:0000256" key="3">
    <source>
        <dbReference type="ARBA" id="ARBA00016337"/>
    </source>
</evidence>
<evidence type="ECO:0000313" key="11">
    <source>
        <dbReference type="EMBL" id="GAA3369369.1"/>
    </source>
</evidence>
<keyword evidence="4" id="KW-0285">Flavoprotein</keyword>
<name>A0ABP6S6S0_9ACTN</name>
<comment type="catalytic activity">
    <reaction evidence="10">
        <text>L-threonyl-[protein] + FAD = FMN-L-threonyl-[protein] + AMP + H(+)</text>
        <dbReference type="Rhea" id="RHEA:36847"/>
        <dbReference type="Rhea" id="RHEA-COMP:11060"/>
        <dbReference type="Rhea" id="RHEA-COMP:11061"/>
        <dbReference type="ChEBI" id="CHEBI:15378"/>
        <dbReference type="ChEBI" id="CHEBI:30013"/>
        <dbReference type="ChEBI" id="CHEBI:57692"/>
        <dbReference type="ChEBI" id="CHEBI:74257"/>
        <dbReference type="ChEBI" id="CHEBI:456215"/>
        <dbReference type="EC" id="2.7.1.180"/>
    </reaction>
</comment>
<gene>
    <name evidence="11" type="ORF">GCM10020367_11810</name>
</gene>
<dbReference type="PANTHER" id="PTHR30040:SF2">
    <property type="entry name" value="FAD:PROTEIN FMN TRANSFERASE"/>
    <property type="match status" value="1"/>
</dbReference>
<keyword evidence="6" id="KW-0479">Metal-binding</keyword>
<keyword evidence="8" id="KW-0460">Magnesium</keyword>
<dbReference type="InterPro" id="IPR024932">
    <property type="entry name" value="ApbE"/>
</dbReference>
<evidence type="ECO:0000256" key="5">
    <source>
        <dbReference type="ARBA" id="ARBA00022679"/>
    </source>
</evidence>
<keyword evidence="7" id="KW-0274">FAD</keyword>
<comment type="cofactor">
    <cofactor evidence="1">
        <name>Mg(2+)</name>
        <dbReference type="ChEBI" id="CHEBI:18420"/>
    </cofactor>
</comment>
<comment type="caution">
    <text evidence="11">The sequence shown here is derived from an EMBL/GenBank/DDBJ whole genome shotgun (WGS) entry which is preliminary data.</text>
</comment>
<evidence type="ECO:0000313" key="12">
    <source>
        <dbReference type="Proteomes" id="UP001499990"/>
    </source>
</evidence>
<dbReference type="Gene3D" id="3.10.520.10">
    <property type="entry name" value="ApbE-like domains"/>
    <property type="match status" value="1"/>
</dbReference>